<dbReference type="InterPro" id="IPR013324">
    <property type="entry name" value="RNA_pol_sigma_r3/r4-like"/>
</dbReference>
<dbReference type="SUPFAM" id="SSF88659">
    <property type="entry name" value="Sigma3 and sigma4 domains of RNA polymerase sigma factors"/>
    <property type="match status" value="1"/>
</dbReference>
<organism evidence="8 9">
    <name type="scientific">Bythopirellula goksoeyrii</name>
    <dbReference type="NCBI Taxonomy" id="1400387"/>
    <lineage>
        <taxon>Bacteria</taxon>
        <taxon>Pseudomonadati</taxon>
        <taxon>Planctomycetota</taxon>
        <taxon>Planctomycetia</taxon>
        <taxon>Pirellulales</taxon>
        <taxon>Lacipirellulaceae</taxon>
        <taxon>Bythopirellula</taxon>
    </lineage>
</organism>
<dbReference type="Proteomes" id="UP000323917">
    <property type="component" value="Chromosome"/>
</dbReference>
<keyword evidence="4" id="KW-0238">DNA-binding</keyword>
<feature type="domain" description="RNA polymerase sigma-70 region 2" evidence="7">
    <location>
        <begin position="70"/>
        <end position="134"/>
    </location>
</feature>
<dbReference type="OrthoDB" id="283659at2"/>
<dbReference type="InterPro" id="IPR039425">
    <property type="entry name" value="RNA_pol_sigma-70-like"/>
</dbReference>
<gene>
    <name evidence="8" type="primary">fecI</name>
    <name evidence="8" type="ORF">Pr1d_34540</name>
</gene>
<dbReference type="PANTHER" id="PTHR43133:SF8">
    <property type="entry name" value="RNA POLYMERASE SIGMA FACTOR HI_1459-RELATED"/>
    <property type="match status" value="1"/>
</dbReference>
<dbReference type="KEGG" id="bgok:Pr1d_34540"/>
<dbReference type="GO" id="GO:0006352">
    <property type="term" value="P:DNA-templated transcription initiation"/>
    <property type="evidence" value="ECO:0007669"/>
    <property type="project" value="InterPro"/>
</dbReference>
<keyword evidence="5" id="KW-0804">Transcription</keyword>
<evidence type="ECO:0000256" key="6">
    <source>
        <dbReference type="SAM" id="MobiDB-lite"/>
    </source>
</evidence>
<dbReference type="Pfam" id="PF04542">
    <property type="entry name" value="Sigma70_r2"/>
    <property type="match status" value="1"/>
</dbReference>
<evidence type="ECO:0000256" key="2">
    <source>
        <dbReference type="ARBA" id="ARBA00023015"/>
    </source>
</evidence>
<dbReference type="AlphaFoldDB" id="A0A5B9QEW5"/>
<evidence type="ECO:0000256" key="1">
    <source>
        <dbReference type="ARBA" id="ARBA00010641"/>
    </source>
</evidence>
<dbReference type="GO" id="GO:0016987">
    <property type="term" value="F:sigma factor activity"/>
    <property type="evidence" value="ECO:0007669"/>
    <property type="project" value="UniProtKB-KW"/>
</dbReference>
<reference evidence="8 9" key="1">
    <citation type="submission" date="2019-08" db="EMBL/GenBank/DDBJ databases">
        <title>Deep-cultivation of Planctomycetes and their phenomic and genomic characterization uncovers novel biology.</title>
        <authorList>
            <person name="Wiegand S."/>
            <person name="Jogler M."/>
            <person name="Boedeker C."/>
            <person name="Pinto D."/>
            <person name="Vollmers J."/>
            <person name="Rivas-Marin E."/>
            <person name="Kohn T."/>
            <person name="Peeters S.H."/>
            <person name="Heuer A."/>
            <person name="Rast P."/>
            <person name="Oberbeckmann S."/>
            <person name="Bunk B."/>
            <person name="Jeske O."/>
            <person name="Meyerdierks A."/>
            <person name="Storesund J.E."/>
            <person name="Kallscheuer N."/>
            <person name="Luecker S."/>
            <person name="Lage O.M."/>
            <person name="Pohl T."/>
            <person name="Merkel B.J."/>
            <person name="Hornburger P."/>
            <person name="Mueller R.-W."/>
            <person name="Bruemmer F."/>
            <person name="Labrenz M."/>
            <person name="Spormann A.M."/>
            <person name="Op den Camp H."/>
            <person name="Overmann J."/>
            <person name="Amann R."/>
            <person name="Jetten M.S.M."/>
            <person name="Mascher T."/>
            <person name="Medema M.H."/>
            <person name="Devos D.P."/>
            <person name="Kaster A.-K."/>
            <person name="Ovreas L."/>
            <person name="Rohde M."/>
            <person name="Galperin M.Y."/>
            <person name="Jogler C."/>
        </authorList>
    </citation>
    <scope>NUCLEOTIDE SEQUENCE [LARGE SCALE GENOMIC DNA]</scope>
    <source>
        <strain evidence="8 9">Pr1d</strain>
    </source>
</reference>
<dbReference type="Gene3D" id="1.10.10.10">
    <property type="entry name" value="Winged helix-like DNA-binding domain superfamily/Winged helix DNA-binding domain"/>
    <property type="match status" value="1"/>
</dbReference>
<evidence type="ECO:0000256" key="3">
    <source>
        <dbReference type="ARBA" id="ARBA00023082"/>
    </source>
</evidence>
<sequence>MFRGGSAMSNPDEANVGPENSSSEERLNPNIKDESQLEAESLFVRSDSYYQFIATLGDSSDPFLSFFGNLGPELMAFASKQLGKNHADAAEDILQETFQRASLKFDLKRSNAEKRSFLYSIVRNLVADYFRRLKGKQLMLSKLNEKCPPPLPSAEELCSLDEQIALLDKAIEQLDQQSARRIRLHIFDGKNWREIEEELGSPRNTERHRYFQDLKRLRKYLDAQL</sequence>
<proteinExistence type="inferred from homology"/>
<dbReference type="EMBL" id="CP042913">
    <property type="protein sequence ID" value="QEG36145.1"/>
    <property type="molecule type" value="Genomic_DNA"/>
</dbReference>
<dbReference type="GO" id="GO:0003677">
    <property type="term" value="F:DNA binding"/>
    <property type="evidence" value="ECO:0007669"/>
    <property type="project" value="UniProtKB-KW"/>
</dbReference>
<dbReference type="NCBIfam" id="TIGR02937">
    <property type="entry name" value="sigma70-ECF"/>
    <property type="match status" value="1"/>
</dbReference>
<evidence type="ECO:0000313" key="9">
    <source>
        <dbReference type="Proteomes" id="UP000323917"/>
    </source>
</evidence>
<dbReference type="PANTHER" id="PTHR43133">
    <property type="entry name" value="RNA POLYMERASE ECF-TYPE SIGMA FACTO"/>
    <property type="match status" value="1"/>
</dbReference>
<dbReference type="InterPro" id="IPR036388">
    <property type="entry name" value="WH-like_DNA-bd_sf"/>
</dbReference>
<dbReference type="Gene3D" id="1.10.1740.10">
    <property type="match status" value="1"/>
</dbReference>
<dbReference type="InterPro" id="IPR007627">
    <property type="entry name" value="RNA_pol_sigma70_r2"/>
</dbReference>
<keyword evidence="9" id="KW-1185">Reference proteome</keyword>
<evidence type="ECO:0000256" key="5">
    <source>
        <dbReference type="ARBA" id="ARBA00023163"/>
    </source>
</evidence>
<comment type="similarity">
    <text evidence="1">Belongs to the sigma-70 factor family. ECF subfamily.</text>
</comment>
<accession>A0A5B9QEW5</accession>
<keyword evidence="3" id="KW-0731">Sigma factor</keyword>
<dbReference type="SUPFAM" id="SSF88946">
    <property type="entry name" value="Sigma2 domain of RNA polymerase sigma factors"/>
    <property type="match status" value="1"/>
</dbReference>
<protein>
    <submittedName>
        <fullName evidence="8">Putative RNA polymerase sigma factor FecI</fullName>
    </submittedName>
</protein>
<name>A0A5B9QEW5_9BACT</name>
<dbReference type="InterPro" id="IPR013325">
    <property type="entry name" value="RNA_pol_sigma_r2"/>
</dbReference>
<evidence type="ECO:0000259" key="7">
    <source>
        <dbReference type="Pfam" id="PF04542"/>
    </source>
</evidence>
<evidence type="ECO:0000313" key="8">
    <source>
        <dbReference type="EMBL" id="QEG36145.1"/>
    </source>
</evidence>
<feature type="region of interest" description="Disordered" evidence="6">
    <location>
        <begin position="1"/>
        <end position="31"/>
    </location>
</feature>
<keyword evidence="2" id="KW-0805">Transcription regulation</keyword>
<dbReference type="InterPro" id="IPR014284">
    <property type="entry name" value="RNA_pol_sigma-70_dom"/>
</dbReference>
<evidence type="ECO:0000256" key="4">
    <source>
        <dbReference type="ARBA" id="ARBA00023125"/>
    </source>
</evidence>